<reference evidence="7" key="1">
    <citation type="submission" date="2021-02" db="EMBL/GenBank/DDBJ databases">
        <authorList>
            <person name="Nowell W R."/>
        </authorList>
    </citation>
    <scope>NUCLEOTIDE SEQUENCE</scope>
</reference>
<evidence type="ECO:0000256" key="1">
    <source>
        <dbReference type="ARBA" id="ARBA00004613"/>
    </source>
</evidence>
<dbReference type="InterPro" id="IPR056861">
    <property type="entry name" value="HMCN1-like_VWA"/>
</dbReference>
<name>A0A814ETY8_9BILA</name>
<dbReference type="SMART" id="SM00327">
    <property type="entry name" value="VWA"/>
    <property type="match status" value="2"/>
</dbReference>
<evidence type="ECO:0000313" key="9">
    <source>
        <dbReference type="Proteomes" id="UP000663860"/>
    </source>
</evidence>
<dbReference type="Pfam" id="PF25106">
    <property type="entry name" value="VWA_4"/>
    <property type="match status" value="1"/>
</dbReference>
<dbReference type="PROSITE" id="PS50234">
    <property type="entry name" value="VWFA"/>
    <property type="match status" value="2"/>
</dbReference>
<dbReference type="PANTHER" id="PTHR47763">
    <property type="entry name" value="ALPHA-PROTEIN KINASE VWKA"/>
    <property type="match status" value="1"/>
</dbReference>
<dbReference type="InterPro" id="IPR052969">
    <property type="entry name" value="Thr-specific_kinase-like"/>
</dbReference>
<evidence type="ECO:0000256" key="5">
    <source>
        <dbReference type="SAM" id="MobiDB-lite"/>
    </source>
</evidence>
<organism evidence="7 9">
    <name type="scientific">Adineta steineri</name>
    <dbReference type="NCBI Taxonomy" id="433720"/>
    <lineage>
        <taxon>Eukaryota</taxon>
        <taxon>Metazoa</taxon>
        <taxon>Spiralia</taxon>
        <taxon>Gnathifera</taxon>
        <taxon>Rotifera</taxon>
        <taxon>Eurotatoria</taxon>
        <taxon>Bdelloidea</taxon>
        <taxon>Adinetida</taxon>
        <taxon>Adinetidae</taxon>
        <taxon>Adineta</taxon>
    </lineage>
</organism>
<keyword evidence="3" id="KW-0732">Signal</keyword>
<keyword evidence="4" id="KW-0175">Coiled coil</keyword>
<evidence type="ECO:0000256" key="4">
    <source>
        <dbReference type="SAM" id="Coils"/>
    </source>
</evidence>
<feature type="domain" description="VWFA" evidence="6">
    <location>
        <begin position="3639"/>
        <end position="3819"/>
    </location>
</feature>
<proteinExistence type="predicted"/>
<gene>
    <name evidence="7" type="ORF">IZO911_LOCUS16187</name>
    <name evidence="8" type="ORF">KXQ929_LOCUS13805</name>
</gene>
<dbReference type="Proteomes" id="UP000663868">
    <property type="component" value="Unassembled WGS sequence"/>
</dbReference>
<dbReference type="InterPro" id="IPR002035">
    <property type="entry name" value="VWF_A"/>
</dbReference>
<feature type="region of interest" description="Disordered" evidence="5">
    <location>
        <begin position="3219"/>
        <end position="3239"/>
    </location>
</feature>
<accession>A0A814ETY8</accession>
<feature type="coiled-coil region" evidence="4">
    <location>
        <begin position="731"/>
        <end position="758"/>
    </location>
</feature>
<evidence type="ECO:0000313" key="8">
    <source>
        <dbReference type="EMBL" id="CAF3743487.1"/>
    </source>
</evidence>
<dbReference type="SUPFAM" id="SSF53300">
    <property type="entry name" value="vWA-like"/>
    <property type="match status" value="3"/>
</dbReference>
<evidence type="ECO:0000256" key="3">
    <source>
        <dbReference type="ARBA" id="ARBA00022729"/>
    </source>
</evidence>
<comment type="caution">
    <text evidence="7">The sequence shown here is derived from an EMBL/GenBank/DDBJ whole genome shotgun (WGS) entry which is preliminary data.</text>
</comment>
<dbReference type="InterPro" id="IPR036465">
    <property type="entry name" value="vWFA_dom_sf"/>
</dbReference>
<comment type="subcellular location">
    <subcellularLocation>
        <location evidence="1">Secreted</location>
    </subcellularLocation>
</comment>
<feature type="domain" description="VWFA" evidence="6">
    <location>
        <begin position="4002"/>
        <end position="4137"/>
    </location>
</feature>
<dbReference type="CDD" id="cd00198">
    <property type="entry name" value="vWFA"/>
    <property type="match status" value="3"/>
</dbReference>
<dbReference type="EMBL" id="CAJNOE010000144">
    <property type="protein sequence ID" value="CAF0973759.1"/>
    <property type="molecule type" value="Genomic_DNA"/>
</dbReference>
<evidence type="ECO:0000259" key="6">
    <source>
        <dbReference type="PROSITE" id="PS50234"/>
    </source>
</evidence>
<feature type="coiled-coil region" evidence="4">
    <location>
        <begin position="791"/>
        <end position="829"/>
    </location>
</feature>
<dbReference type="Gene3D" id="3.40.50.410">
    <property type="entry name" value="von Willebrand factor, type A domain"/>
    <property type="match status" value="3"/>
</dbReference>
<evidence type="ECO:0000256" key="2">
    <source>
        <dbReference type="ARBA" id="ARBA00022525"/>
    </source>
</evidence>
<feature type="region of interest" description="Disordered" evidence="5">
    <location>
        <begin position="3475"/>
        <end position="3494"/>
    </location>
</feature>
<keyword evidence="2" id="KW-0964">Secreted</keyword>
<dbReference type="Proteomes" id="UP000663860">
    <property type="component" value="Unassembled WGS sequence"/>
</dbReference>
<dbReference type="EMBL" id="CAJOBB010000749">
    <property type="protein sequence ID" value="CAF3743487.1"/>
    <property type="molecule type" value="Genomic_DNA"/>
</dbReference>
<evidence type="ECO:0000313" key="7">
    <source>
        <dbReference type="EMBL" id="CAF0973759.1"/>
    </source>
</evidence>
<sequence>MEISTESVRKRQRQIYNQGSTIYNQLKDFVNENPLQRRTLTMFTYQQARKFRDDIEKYFRIEPNLTNQWSISVENLWNLIKPYQNVFSSSNSQTIQENLQTTIQSLHTETISQRLSSLVYLKTIPSTFASRTIIENYLNSTENSCTKQSINEYELFFNFIQKSRSLLNFLLQFSIIQGERSSNEFYRITPKLIEKLEKIFSSILNVTEIENGYLNVSEKYSRENLEEFQRILDQYLDQLNFPRNLKIRLGLTDFISKLSPIYDENRAIPKLSSSFTPEKRSNSFHIHNTKEILRQGRQTSVDESIIKLTELLSNARQLPWRPHNLIGRIHLIINKFKNFDIENDTETELKKLRAEQTSLFETFMKIQCEMKNYTSFEIHLPADTKIHEITEKELTFKDPSTTLYDSVENFQTILEQISIHNQSQSFPDANKLLRLAHTYVSNRIWVSVMSRLSGTMNNQLKNDLILLNDDLAIQAGTEITKELIVNVTIAYAQYRYDLLNEERSRDMISNYSSVSKLINELRNWMEQSHLNVFNILENIKSISDNLTQAENQRKSFPAEISCSLLPIEIRPEDLICLFTPEYSTVIGTITEKIDQLDKYFSCQINQIDPIQLSSTEEPKGAAHFGLASFFYSTETSENSFLFDRKKHIYYIFDKTISYLGKLINLTIEKDQEQSNLLRISTSYKELFPLHISLSLALMILINWSATCLKENFQSFVRYLTLTTTKQQFEKINNLQKRIGEENTQLNKLKSEISQAKNDTKSAKYYYESAMNAEYVVRNKRKQYFQQCQEREEELEIVTKKQENSVNDLEDEIKDLNRDYQNQLKDQQNRWFENVHQSFVKISEEIRKFIYNLIVEKRPMNQLTHEDFLSILISLAREDLRDPRKTPLKLTEIEKLEKNLQIELEILSLHSNQLTEKDPMRSYLKFHSEIFLISFASLRNSFHSWSLYIGQIQTSEMKSFIDNNRKEILCRLNLSICDQCVLFIENIRLGHEQSEVMELGQKIYKNLQDETKELDLALTGEQFSDKMKHLIEELERFVVNLVIIGCRYLQLQRGTRESLDDLLFGITTETIDSHLPRKEFQLLQLLDTCEIQLKSHSDTLLYQTLHLTFQFNSNPFTLSDYLDRSAKALIELILPTAHMIQQMWLTLTELINKISPRMSLAEFDILHLVGEDFLQLIDRSCEISNESDFIRSQFESKRFEIMSEHIEKLGKVLIENRSEMKNFVEDMKTRWNLTLKEILKGFIKAKRFNIQKQVEWHRRINKNYELLFSKENSREKDEIRLADIDQIVRRKNFTFKQIDLNLQRNYFEKLQYFQIIHHLYLNGLNNLGTTLMNIPTQYVHHGTLLPFVETITNLYKQAEQVLLEQPLAKSINNKELINESFQSLETIHRLELKTFQELFFLSIKDLKIHYDKFLLWTDFQSIVDRSIQAVERWKLAGNAFIRIREKERSNTENLRKKFAKTLSKVGETVLRMFSSSSETKNNDQTFRKFLEELKKRMQWEQLGNKQIFTLATSQSLVKKIVDLHHRYQTTLRLTQLNEQEFFRISRHVCIFEFYCLNNSIQSIKLHLWEKEQNNSTSVFHIDISRGKFDLVLVANISIVKVSIEIFSELGPMISWTNLVDQRYMYIYSEQLQMTCHLNNSNEYFYTVENSIESMNENETLSPNDLNNLIENIDEKFRQQINQQKEEIIWSKSPIIDILQSFVDNFKRISQLLQTSTINDEDLSSSTNIFNLFQKLPRIAILQQILDLIQPDQTLMIIPTHIVDDHEASIHLNLDQVWTNTMKNAFQVGKDVLIDVSKRLQHLLFALRLTKSHVILSYTWSNALTININNESEQEFLIMSNDCQEFLRFRIPNQIESIKHQEECKRIVNEANQIYRMMKRSGNTLNDVKRLVDIQPFLIDENIDEGYVHSQMDRDVHLWLTDDNQTKSIVSQPQLTILDFGIALSGVHQRIVQHVFIHNHSGKVLSVGFDRKPGDENVFDVITENLSIDIGEMAEFEFLLRPPTSIKIFDEGWDLIIDGQTVLSNAVKASVRIVRIDVEVPTDPIDFGFVPSNGQSIERTIFLNNVLPCPVRVKAQLQLTEISNRQSKIILLDDELDLPAESKLPFRVALEPAYNTEEVVEADIALAVDTRKNIKWINIKADVRKSHLTVLYQNRIIIDDAQSGELLIEDFYKGEKRLISLEFFNSGPVEYTLYLSSNEEGLVIPNPELKLDAAARRIVQIQVKLLQIAHRNKFSIDISFLNIRRRCKLILICQTATPIIEYRTSRADEHHLITINDEHYRQDIWNSTLNILNPIQHQVTFINTGTAVATLRFDKIVTGEDSSLLLTNCFDAKPNELVVSPKSEAFIDLLYHPKDFRPFDAVARFLSNASTEPIKIPYHLKFHTPVAHTIPRITIDSGVIQLGTTFRKKLLIVENCGQCELQFHFSGPFRKHPIVKNCDLETISSKAIGSERNEGFAVSPKKKISFNVMVEFQTADSLDLPNVIALCGYELITECDPIINIQGMLVDRKLILLVIGYTKSLPPFVQPIESDCRSWSSLKLLSSKWLYEINTNYQSFQDYSALIIFTAIGFICGSQKTNAQLPTSSDEWRTFCTQISNNDEKLSLDMFHSVKNNDRALLILSNNLRNTDVNSSYYYSFFYHSALLYGSFTNDESIALQLFSVVNSASDTNDAYVMQNYSNILWKIYKVSTVNDAHRQAICLVYQCVGKDPNMPKHVLNFVQFLSEALNAKTSTEIIKQLSSKMPKGDAVSELLTLPIDGEGSFRWPLLFVVVSDRVRDLVIKLIHEDYQTLLDVNINSIDAQPFNAWKRKIFQMTNIANQSWNTFSTQEKTNHLEPFFVDYPNFLPVITALMTKKSPILSDLMSITRIIFERVNPSQNFEDIRYLFQATAQSDIIQRLNRFPRLCSTRFTLASTISQLTKSIVNDSADRQKRSSHISKFCEIIAQIAPMTNDQWKTTQSCIVAAWSLHGTVTEADSRLNDVVEKSLELLHSLDVDKQWLFVKDAFIQFRNQPSWSTVHRFVHVVNNGLEINNLAQKLNKHSKAEEMAADVLQLCRYLRTDDEPLLLENDDVVRNFSSAALTNIEILKKIVNFMSGLLKEKIYLFLQSMELFEQMPSDANINSQCQLDTLVPMWQILFDINCTLFKRILEAISSILTSFHGLVLSKGNPFCQHLYTTNVAAALCTLSHYRLNNREMGAPLILLPSVPSIMSIIRERIIHQNPSPTTTLLPPTNPLDEPSWKTPVSRKSSKALIEKTSLYSPTTLIKMQNSVEEYIRQMQPSTVPFNESDTVQKIVDTAFDYRLRVAKWYDAFMTFNVLIHHSMYSTSSNQNSYGARIVKYGLQLLRDLVVARLILEPTFTRTGVRFILDNSTRLENCLRSLALERCPNLRNTLCLLHVDISRLQSDFKPPARSFGAKGKTIRKFRFDLDPHQLTVPSTNSAEETFSPIQLSTEQENITLSKADWENAIQQEIRKKTSFYGPTAKTAQKPTGQKKSDERYAARNRVQKLASDMLKQKSQTTYETGFSVDHAQITDSFGSINTNVLPEINFEFQFNHMREHVKDDKNLIEMYKQANQKVSSFVPEGKLDHRPALKVGSPPSKWTYQLLIETSVIARMIDLLVQGFRDNWERLCNQTNSHELHEIRWCIMIDNSGSMSIHRNAIYESLVVLMELLRKLEHKFAVARFGGRTNQKILKDLDALFTNQDGQFVLEALTFDEGTYPATGLARVADFVFPEGKTKSSSGARVHQFVVMLTDGLTQEREDATYAGTTSKHDIELGILFIETNEAETSTVLLDHLKKVESVVIKSDKMADLPHTMPQLLHKMVIKCFGSTLKKREFIPPATVQVAVPNYDGTTPVPSKAETESLKYVSHNPSSYTISSPAAEIPNLALLQSELSGYLTSTTDFTNCASSAIEKLRQYYQSLKPSAAIREAEKTWLSDENRFSALIDDISTVLGDVVFPFNKFTRRRAALRGSSLYMPGVIKAMTSEWSYKKIFGAKLAGGKRDHAVCLVIDVSTSMLGTLSMGTLESIVVLIAALRKITIDSFSIVVFGQDTRLIKTNEQGWDALTIYTLMQGLRFDLDQGTRDAHAIETAVDLLTQISTHGQKKIFILTDGYGSCGSHLTMVQQRAEENSIDIIAMAIGIDRTSLEIVYKRYLQCATVYGLPRALRALFENDTQLTSLDWSLQKVGEDAKATRALLEGLLSSVQSEKIFGPMIEELAGQRDMKLIERTLSPPDITVDICFCLDCTGSMSRWIGAVKIQLKEIISKIKTAILKKHEKLKIELRFAIVGYRDVQDDPRFFVLDFTSDVTVATEFVHGLTASGGNDLPEDVLGALHKCLILPGWKANNARFIVVITDAPGHGELNTVYNDDYPQV</sequence>
<protein>
    <recommendedName>
        <fullName evidence="6">VWFA domain-containing protein</fullName>
    </recommendedName>
</protein>